<dbReference type="Proteomes" id="UP000199372">
    <property type="component" value="Unassembled WGS sequence"/>
</dbReference>
<name>A0A1H8M2G5_9RHOB</name>
<sequence>MSDTVFWSWQNDLPASINRQFLRNALEVAVDRVSDLLDVEDAPRINLDHDTRSTPGMADISQTIFEKITDCTVMVADVTPIATAESGKALPNPNVMVELGFALKALGFGRIIAVLNTAGGISVEDLPFDIRHRRILTYELEEGASNASRRDVRRALTDELTAAIRTNVEGVRGERRAAVPIKGVSSDPQSPGLWQSDWPVLHEDTFDEDLRVRPHQLSRAWLRIIPEGYPDGFPPIATVEHLPDGARLWAPYAGAGGGNFGVFEQGFISYWLAGRDEDGTCRARNLAAYMEETGEVWMSDGTAFGQDQGKTYISYARLLSNWAKGLESGSACLDALGASGRRRVILGIEGMKGALWRVQQGYRPMRSRKAGILCDETRTDWTSDDRIEFLHGAWNELLDAFGHQLVDAEEFRRYREVRLRN</sequence>
<proteinExistence type="predicted"/>
<dbReference type="OrthoDB" id="8910972at2"/>
<gene>
    <name evidence="1" type="ORF">SAMN04488011_1135</name>
</gene>
<protein>
    <submittedName>
        <fullName evidence="1">Uncharacterized protein</fullName>
    </submittedName>
</protein>
<dbReference type="EMBL" id="FOCM01000013">
    <property type="protein sequence ID" value="SEO11509.1"/>
    <property type="molecule type" value="Genomic_DNA"/>
</dbReference>
<accession>A0A1H8M2G5</accession>
<evidence type="ECO:0000313" key="2">
    <source>
        <dbReference type="Proteomes" id="UP000199372"/>
    </source>
</evidence>
<dbReference type="RefSeq" id="WP_139210146.1">
    <property type="nucleotide sequence ID" value="NZ_FOCM01000013.1"/>
</dbReference>
<dbReference type="AlphaFoldDB" id="A0A1H8M2G5"/>
<evidence type="ECO:0000313" key="1">
    <source>
        <dbReference type="EMBL" id="SEO11509.1"/>
    </source>
</evidence>
<organism evidence="1 2">
    <name type="scientific">Palleronia pelagia</name>
    <dbReference type="NCBI Taxonomy" id="387096"/>
    <lineage>
        <taxon>Bacteria</taxon>
        <taxon>Pseudomonadati</taxon>
        <taxon>Pseudomonadota</taxon>
        <taxon>Alphaproteobacteria</taxon>
        <taxon>Rhodobacterales</taxon>
        <taxon>Roseobacteraceae</taxon>
        <taxon>Palleronia</taxon>
    </lineage>
</organism>
<reference evidence="2" key="1">
    <citation type="submission" date="2016-10" db="EMBL/GenBank/DDBJ databases">
        <authorList>
            <person name="Varghese N."/>
            <person name="Submissions S."/>
        </authorList>
    </citation>
    <scope>NUCLEOTIDE SEQUENCE [LARGE SCALE GENOMIC DNA]</scope>
    <source>
        <strain evidence="2">DSM 26893</strain>
    </source>
</reference>
<keyword evidence="2" id="KW-1185">Reference proteome</keyword>